<evidence type="ECO:0000313" key="8">
    <source>
        <dbReference type="EMBL" id="CZQ24211.1"/>
    </source>
</evidence>
<dbReference type="EMBL" id="LT174542">
    <property type="protein sequence ID" value="CZQ24211.1"/>
    <property type="molecule type" value="Genomic_DNA"/>
</dbReference>
<feature type="transmembrane region" description="Helical" evidence="7">
    <location>
        <begin position="243"/>
        <end position="264"/>
    </location>
</feature>
<dbReference type="PANTHER" id="PTHR30250:SF11">
    <property type="entry name" value="O-ANTIGEN TRANSPORTER-RELATED"/>
    <property type="match status" value="1"/>
</dbReference>
<name>A0A193SCH5_KLEPN</name>
<evidence type="ECO:0000256" key="3">
    <source>
        <dbReference type="ARBA" id="ARBA00022692"/>
    </source>
</evidence>
<feature type="transmembrane region" description="Helical" evidence="7">
    <location>
        <begin position="42"/>
        <end position="65"/>
    </location>
</feature>
<feature type="transmembrane region" description="Helical" evidence="7">
    <location>
        <begin position="355"/>
        <end position="373"/>
    </location>
</feature>
<reference evidence="8" key="1">
    <citation type="submission" date="2016-02" db="EMBL/GenBank/DDBJ databases">
        <authorList>
            <person name="Wen L."/>
            <person name="He K."/>
            <person name="Yang H."/>
        </authorList>
    </citation>
    <scope>NUCLEOTIDE SEQUENCE</scope>
    <source>
        <strain evidence="8">AKPRH1294431</strain>
    </source>
</reference>
<keyword evidence="3 7" id="KW-0812">Transmembrane</keyword>
<evidence type="ECO:0000256" key="6">
    <source>
        <dbReference type="ARBA" id="ARBA00049738"/>
    </source>
</evidence>
<proteinExistence type="predicted"/>
<dbReference type="Pfam" id="PF01943">
    <property type="entry name" value="Polysacc_synt"/>
    <property type="match status" value="1"/>
</dbReference>
<dbReference type="AlphaFoldDB" id="A0A193SCH5"/>
<feature type="transmembrane region" description="Helical" evidence="7">
    <location>
        <begin position="322"/>
        <end position="343"/>
    </location>
</feature>
<evidence type="ECO:0000256" key="7">
    <source>
        <dbReference type="SAM" id="Phobius"/>
    </source>
</evidence>
<sequence length="419" mass="47650">MKKNSIINAAWMMSEKIVTLFGLFFVTSFVAKYIGPFRFGQLALAIAIFQVIQVIAQLGCDNIIFKRVSEKVLSGLKLIYSTFLIRGGIYFILSFFVLLFFYNKSDVINYVFLISVCLACFFTSMDVFTIYNDATLNSKFNTLANVIGLLIGLILRYVIAFFEWPIYFLAIPIVLTTLIPFLIRLVYTPKVYVVKGKNKWRYNKYLFTTGIPLVISTVSMTLYSRINQFTLSYFDGSYELGIYSVALTLGTAWVFIGNALAISFLSKIYSEKDDLKAQDKTSGLLSFVFIILSVFPLFFYFFGKKVILLLYGEQYVNSYGIIIILCISTVITAMGFISNRYIVRLSGYKYLSKKTLLVLGLSIPISTTMVYFFGVYGAAYSVLIVEFLSLTIMNYFFNHGVILKVHRGAFNLKKIASLR</sequence>
<feature type="transmembrane region" description="Helical" evidence="7">
    <location>
        <begin position="108"/>
        <end position="131"/>
    </location>
</feature>
<feature type="transmembrane region" description="Helical" evidence="7">
    <location>
        <begin position="143"/>
        <end position="160"/>
    </location>
</feature>
<dbReference type="InterPro" id="IPR050833">
    <property type="entry name" value="Poly_Biosynth_Transport"/>
</dbReference>
<dbReference type="PANTHER" id="PTHR30250">
    <property type="entry name" value="PST FAMILY PREDICTED COLANIC ACID TRANSPORTER"/>
    <property type="match status" value="1"/>
</dbReference>
<keyword evidence="5 7" id="KW-0472">Membrane</keyword>
<comment type="subcellular location">
    <subcellularLocation>
        <location evidence="1">Cell membrane</location>
        <topology evidence="1">Multi-pass membrane protein</topology>
    </subcellularLocation>
</comment>
<feature type="transmembrane region" description="Helical" evidence="7">
    <location>
        <begin position="205"/>
        <end position="223"/>
    </location>
</feature>
<gene>
    <name evidence="8" type="primary">wzx</name>
</gene>
<keyword evidence="2" id="KW-1003">Cell membrane</keyword>
<feature type="transmembrane region" description="Helical" evidence="7">
    <location>
        <begin position="166"/>
        <end position="185"/>
    </location>
</feature>
<organism evidence="8">
    <name type="scientific">Klebsiella pneumoniae</name>
    <dbReference type="NCBI Taxonomy" id="573"/>
    <lineage>
        <taxon>Bacteria</taxon>
        <taxon>Pseudomonadati</taxon>
        <taxon>Pseudomonadota</taxon>
        <taxon>Gammaproteobacteria</taxon>
        <taxon>Enterobacterales</taxon>
        <taxon>Enterobacteriaceae</taxon>
        <taxon>Klebsiella/Raoultella group</taxon>
        <taxon>Klebsiella</taxon>
        <taxon>Klebsiella pneumoniae complex</taxon>
    </lineage>
</organism>
<evidence type="ECO:0000256" key="2">
    <source>
        <dbReference type="ARBA" id="ARBA00022475"/>
    </source>
</evidence>
<feature type="transmembrane region" description="Helical" evidence="7">
    <location>
        <begin position="379"/>
        <end position="397"/>
    </location>
</feature>
<accession>A0A193SCH5</accession>
<evidence type="ECO:0000256" key="5">
    <source>
        <dbReference type="ARBA" id="ARBA00023136"/>
    </source>
</evidence>
<reference evidence="8" key="2">
    <citation type="submission" date="2016-06" db="EMBL/GenBank/DDBJ databases">
        <title>Towards a vaccine: An investigation of Klebsiella pneumoniae surface antigens.</title>
        <authorList>
            <person name="Follador R."/>
            <person name="Heinz E."/>
            <person name="Wyres K.L."/>
            <person name="Ellington M.J."/>
            <person name="Kowarik M."/>
            <person name="Holt K.E."/>
            <person name="Thomson N.R."/>
        </authorList>
    </citation>
    <scope>NUCLEOTIDE SEQUENCE</scope>
    <source>
        <strain evidence="8">AKPRH1294431</strain>
    </source>
</reference>
<protein>
    <recommendedName>
        <fullName evidence="6">Putative O-antigen transporter</fullName>
    </recommendedName>
</protein>
<keyword evidence="4 7" id="KW-1133">Transmembrane helix</keyword>
<dbReference type="RefSeq" id="WP_050515899.1">
    <property type="nucleotide sequence ID" value="NZ_AP019665.1"/>
</dbReference>
<dbReference type="InterPro" id="IPR002797">
    <property type="entry name" value="Polysacc_synth"/>
</dbReference>
<dbReference type="GO" id="GO:0005886">
    <property type="term" value="C:plasma membrane"/>
    <property type="evidence" value="ECO:0007669"/>
    <property type="project" value="UniProtKB-SubCell"/>
</dbReference>
<evidence type="ECO:0000256" key="4">
    <source>
        <dbReference type="ARBA" id="ARBA00022989"/>
    </source>
</evidence>
<evidence type="ECO:0000256" key="1">
    <source>
        <dbReference type="ARBA" id="ARBA00004651"/>
    </source>
</evidence>
<feature type="transmembrane region" description="Helical" evidence="7">
    <location>
        <begin position="284"/>
        <end position="302"/>
    </location>
</feature>
<feature type="transmembrane region" description="Helical" evidence="7">
    <location>
        <begin position="77"/>
        <end position="102"/>
    </location>
</feature>